<dbReference type="STRING" id="33114.A0A2G2VAA1"/>
<dbReference type="PANTHER" id="PTHR22762">
    <property type="entry name" value="ALPHA-GLUCOSIDASE"/>
    <property type="match status" value="1"/>
</dbReference>
<organism evidence="2 3">
    <name type="scientific">Capsicum baccatum</name>
    <name type="common">Peruvian pepper</name>
    <dbReference type="NCBI Taxonomy" id="33114"/>
    <lineage>
        <taxon>Eukaryota</taxon>
        <taxon>Viridiplantae</taxon>
        <taxon>Streptophyta</taxon>
        <taxon>Embryophyta</taxon>
        <taxon>Tracheophyta</taxon>
        <taxon>Spermatophyta</taxon>
        <taxon>Magnoliopsida</taxon>
        <taxon>eudicotyledons</taxon>
        <taxon>Gunneridae</taxon>
        <taxon>Pentapetalae</taxon>
        <taxon>asterids</taxon>
        <taxon>lamiids</taxon>
        <taxon>Solanales</taxon>
        <taxon>Solanaceae</taxon>
        <taxon>Solanoideae</taxon>
        <taxon>Capsiceae</taxon>
        <taxon>Capsicum</taxon>
    </lineage>
</organism>
<dbReference type="GO" id="GO:0004553">
    <property type="term" value="F:hydrolase activity, hydrolyzing O-glycosyl compounds"/>
    <property type="evidence" value="ECO:0007669"/>
    <property type="project" value="TreeGrafter"/>
</dbReference>
<dbReference type="OrthoDB" id="1722653at2759"/>
<accession>A0A2G2VAA1</accession>
<dbReference type="SUPFAM" id="SSF51011">
    <property type="entry name" value="Glycosyl hydrolase domain"/>
    <property type="match status" value="1"/>
</dbReference>
<sequence>MKVGATTITRKIFLNGGLVVVDGATGDGGDDGVVGGGSGDGADIGANDAPLAVLKQQTIMIMIILFLIGKGLMRSPVLTSGAVSVNAYFLSGTWFNLFNYSNYVNMKSSSYINLDAPRDHINMHLRERNIVEMEGEAMITRAARETPFELLVAMKDRENSSGEVFLDDGEDIEIE</sequence>
<protein>
    <submittedName>
        <fullName evidence="2">Alpha-glucosidase</fullName>
    </submittedName>
</protein>
<evidence type="ECO:0000313" key="3">
    <source>
        <dbReference type="Proteomes" id="UP000224567"/>
    </source>
</evidence>
<dbReference type="PANTHER" id="PTHR22762:SF133">
    <property type="entry name" value="P-TYPE DOMAIN-CONTAINING PROTEIN"/>
    <property type="match status" value="1"/>
</dbReference>
<evidence type="ECO:0000313" key="2">
    <source>
        <dbReference type="EMBL" id="PHT29920.1"/>
    </source>
</evidence>
<feature type="domain" description="Glycosyl hydrolase family 31 C-terminal" evidence="1">
    <location>
        <begin position="66"/>
        <end position="131"/>
    </location>
</feature>
<dbReference type="AlphaFoldDB" id="A0A2G2VAA1"/>
<keyword evidence="3" id="KW-1185">Reference proteome</keyword>
<evidence type="ECO:0000259" key="1">
    <source>
        <dbReference type="Pfam" id="PF21365"/>
    </source>
</evidence>
<proteinExistence type="predicted"/>
<dbReference type="Pfam" id="PF21365">
    <property type="entry name" value="Glyco_hydro_31_3rd"/>
    <property type="match status" value="1"/>
</dbReference>
<dbReference type="Gene3D" id="2.60.40.1180">
    <property type="entry name" value="Golgi alpha-mannosidase II"/>
    <property type="match status" value="2"/>
</dbReference>
<name>A0A2G2VAA1_CAPBA</name>
<dbReference type="InterPro" id="IPR048395">
    <property type="entry name" value="Glyco_hydro_31_C"/>
</dbReference>
<comment type="caution">
    <text evidence="2">The sequence shown here is derived from an EMBL/GenBank/DDBJ whole genome shotgun (WGS) entry which is preliminary data.</text>
</comment>
<dbReference type="Proteomes" id="UP000224567">
    <property type="component" value="Unassembled WGS sequence"/>
</dbReference>
<reference evidence="3" key="2">
    <citation type="journal article" date="2017" name="J. Anim. Genet.">
        <title>Multiple reference genome sequences of hot pepper reveal the massive evolution of plant disease resistance genes by retroduplication.</title>
        <authorList>
            <person name="Kim S."/>
            <person name="Park J."/>
            <person name="Yeom S.-I."/>
            <person name="Kim Y.-M."/>
            <person name="Seo E."/>
            <person name="Kim K.-T."/>
            <person name="Kim M.-S."/>
            <person name="Lee J.M."/>
            <person name="Cheong K."/>
            <person name="Shin H.-S."/>
            <person name="Kim S.-B."/>
            <person name="Han K."/>
            <person name="Lee J."/>
            <person name="Park M."/>
            <person name="Lee H.-A."/>
            <person name="Lee H.-Y."/>
            <person name="Lee Y."/>
            <person name="Oh S."/>
            <person name="Lee J.H."/>
            <person name="Choi E."/>
            <person name="Choi E."/>
            <person name="Lee S.E."/>
            <person name="Jeon J."/>
            <person name="Kim H."/>
            <person name="Choi G."/>
            <person name="Song H."/>
            <person name="Lee J."/>
            <person name="Lee S.-C."/>
            <person name="Kwon J.-K."/>
            <person name="Lee H.-Y."/>
            <person name="Koo N."/>
            <person name="Hong Y."/>
            <person name="Kim R.W."/>
            <person name="Kang W.-H."/>
            <person name="Huh J.H."/>
            <person name="Kang B.-C."/>
            <person name="Yang T.-J."/>
            <person name="Lee Y.-H."/>
            <person name="Bennetzen J.L."/>
            <person name="Choi D."/>
        </authorList>
    </citation>
    <scope>NUCLEOTIDE SEQUENCE [LARGE SCALE GENOMIC DNA]</scope>
    <source>
        <strain evidence="3">cv. PBC81</strain>
    </source>
</reference>
<dbReference type="InterPro" id="IPR013780">
    <property type="entry name" value="Glyco_hydro_b"/>
</dbReference>
<reference evidence="2 3" key="1">
    <citation type="journal article" date="2017" name="Genome Biol.">
        <title>New reference genome sequences of hot pepper reveal the massive evolution of plant disease-resistance genes by retroduplication.</title>
        <authorList>
            <person name="Kim S."/>
            <person name="Park J."/>
            <person name="Yeom S.I."/>
            <person name="Kim Y.M."/>
            <person name="Seo E."/>
            <person name="Kim K.T."/>
            <person name="Kim M.S."/>
            <person name="Lee J.M."/>
            <person name="Cheong K."/>
            <person name="Shin H.S."/>
            <person name="Kim S.B."/>
            <person name="Han K."/>
            <person name="Lee J."/>
            <person name="Park M."/>
            <person name="Lee H.A."/>
            <person name="Lee H.Y."/>
            <person name="Lee Y."/>
            <person name="Oh S."/>
            <person name="Lee J.H."/>
            <person name="Choi E."/>
            <person name="Choi E."/>
            <person name="Lee S.E."/>
            <person name="Jeon J."/>
            <person name="Kim H."/>
            <person name="Choi G."/>
            <person name="Song H."/>
            <person name="Lee J."/>
            <person name="Lee S.C."/>
            <person name="Kwon J.K."/>
            <person name="Lee H.Y."/>
            <person name="Koo N."/>
            <person name="Hong Y."/>
            <person name="Kim R.W."/>
            <person name="Kang W.H."/>
            <person name="Huh J.H."/>
            <person name="Kang B.C."/>
            <person name="Yang T.J."/>
            <person name="Lee Y.H."/>
            <person name="Bennetzen J.L."/>
            <person name="Choi D."/>
        </authorList>
    </citation>
    <scope>NUCLEOTIDE SEQUENCE [LARGE SCALE GENOMIC DNA]</scope>
    <source>
        <strain evidence="3">cv. PBC81</strain>
    </source>
</reference>
<dbReference type="EMBL" id="MLFT02000065">
    <property type="protein sequence ID" value="PHT29920.1"/>
    <property type="molecule type" value="Genomic_DNA"/>
</dbReference>
<gene>
    <name evidence="2" type="ORF">CQW23_30487</name>
</gene>